<comment type="caution">
    <text evidence="10">The sequence shown here is derived from an EMBL/GenBank/DDBJ whole genome shotgun (WGS) entry which is preliminary data.</text>
</comment>
<evidence type="ECO:0000256" key="3">
    <source>
        <dbReference type="ARBA" id="ARBA00022452"/>
    </source>
</evidence>
<keyword evidence="5" id="KW-0472">Membrane</keyword>
<dbReference type="AlphaFoldDB" id="A0A846MMR0"/>
<feature type="domain" description="TonB-dependent transporter Oar-like beta-barrel" evidence="9">
    <location>
        <begin position="244"/>
        <end position="1026"/>
    </location>
</feature>
<evidence type="ECO:0008006" key="12">
    <source>
        <dbReference type="Google" id="ProtNLM"/>
    </source>
</evidence>
<dbReference type="InterPro" id="IPR037066">
    <property type="entry name" value="Plug_dom_sf"/>
</dbReference>
<dbReference type="SUPFAM" id="SSF49464">
    <property type="entry name" value="Carboxypeptidase regulatory domain-like"/>
    <property type="match status" value="1"/>
</dbReference>
<evidence type="ECO:0000259" key="9">
    <source>
        <dbReference type="Pfam" id="PF25183"/>
    </source>
</evidence>
<feature type="domain" description="TonB-dependent receptor plug" evidence="8">
    <location>
        <begin position="135"/>
        <end position="241"/>
    </location>
</feature>
<evidence type="ECO:0000256" key="7">
    <source>
        <dbReference type="SAM" id="SignalP"/>
    </source>
</evidence>
<evidence type="ECO:0000256" key="6">
    <source>
        <dbReference type="ARBA" id="ARBA00023237"/>
    </source>
</evidence>
<dbReference type="Pfam" id="PF13620">
    <property type="entry name" value="CarboxypepD_reg"/>
    <property type="match status" value="1"/>
</dbReference>
<feature type="signal peptide" evidence="7">
    <location>
        <begin position="1"/>
        <end position="23"/>
    </location>
</feature>
<keyword evidence="7" id="KW-0732">Signal</keyword>
<feature type="chain" id="PRO_5032611836" description="TonB-dependent receptor" evidence="7">
    <location>
        <begin position="24"/>
        <end position="1101"/>
    </location>
</feature>
<dbReference type="Proteomes" id="UP000537126">
    <property type="component" value="Unassembled WGS sequence"/>
</dbReference>
<proteinExistence type="predicted"/>
<dbReference type="GO" id="GO:0015344">
    <property type="term" value="F:siderophore uptake transmembrane transporter activity"/>
    <property type="evidence" value="ECO:0007669"/>
    <property type="project" value="TreeGrafter"/>
</dbReference>
<dbReference type="InterPro" id="IPR012910">
    <property type="entry name" value="Plug_dom"/>
</dbReference>
<organism evidence="10 11">
    <name type="scientific">Thermonema lapsum</name>
    <dbReference type="NCBI Taxonomy" id="28195"/>
    <lineage>
        <taxon>Bacteria</taxon>
        <taxon>Pseudomonadati</taxon>
        <taxon>Bacteroidota</taxon>
        <taxon>Cytophagia</taxon>
        <taxon>Cytophagales</taxon>
        <taxon>Thermonemataceae</taxon>
        <taxon>Thermonema</taxon>
    </lineage>
</organism>
<dbReference type="GO" id="GO:0044718">
    <property type="term" value="P:siderophore transmembrane transport"/>
    <property type="evidence" value="ECO:0007669"/>
    <property type="project" value="TreeGrafter"/>
</dbReference>
<reference evidence="10 11" key="1">
    <citation type="submission" date="2020-03" db="EMBL/GenBank/DDBJ databases">
        <title>Genomic Encyclopedia of Type Strains, Phase IV (KMG-IV): sequencing the most valuable type-strain genomes for metagenomic binning, comparative biology and taxonomic classification.</title>
        <authorList>
            <person name="Goeker M."/>
        </authorList>
    </citation>
    <scope>NUCLEOTIDE SEQUENCE [LARGE SCALE GENOMIC DNA]</scope>
    <source>
        <strain evidence="10 11">DSM 5718</strain>
    </source>
</reference>
<dbReference type="Gene3D" id="2.60.40.1120">
    <property type="entry name" value="Carboxypeptidase-like, regulatory domain"/>
    <property type="match status" value="1"/>
</dbReference>
<dbReference type="SUPFAM" id="SSF56935">
    <property type="entry name" value="Porins"/>
    <property type="match status" value="1"/>
</dbReference>
<keyword evidence="3" id="KW-1134">Transmembrane beta strand</keyword>
<dbReference type="Pfam" id="PF07715">
    <property type="entry name" value="Plug"/>
    <property type="match status" value="1"/>
</dbReference>
<name>A0A846MMR0_9BACT</name>
<evidence type="ECO:0000256" key="2">
    <source>
        <dbReference type="ARBA" id="ARBA00022448"/>
    </source>
</evidence>
<evidence type="ECO:0000256" key="1">
    <source>
        <dbReference type="ARBA" id="ARBA00004571"/>
    </source>
</evidence>
<dbReference type="Gene3D" id="2.40.170.20">
    <property type="entry name" value="TonB-dependent receptor, beta-barrel domain"/>
    <property type="match status" value="1"/>
</dbReference>
<dbReference type="PANTHER" id="PTHR30069:SF46">
    <property type="entry name" value="OAR PROTEIN"/>
    <property type="match status" value="1"/>
</dbReference>
<accession>A0A846MMR0</accession>
<keyword evidence="6" id="KW-0998">Cell outer membrane</keyword>
<keyword evidence="2" id="KW-0813">Transport</keyword>
<dbReference type="InterPro" id="IPR036942">
    <property type="entry name" value="Beta-barrel_TonB_sf"/>
</dbReference>
<dbReference type="InterPro" id="IPR057601">
    <property type="entry name" value="Oar-like_b-barrel"/>
</dbReference>
<dbReference type="Gene3D" id="2.170.130.10">
    <property type="entry name" value="TonB-dependent receptor, plug domain"/>
    <property type="match status" value="1"/>
</dbReference>
<dbReference type="RefSeq" id="WP_166918139.1">
    <property type="nucleotide sequence ID" value="NZ_JAASRN010000001.1"/>
</dbReference>
<gene>
    <name evidence="10" type="ORF">FHS56_000324</name>
</gene>
<dbReference type="EMBL" id="JAASRN010000001">
    <property type="protein sequence ID" value="NIK72838.1"/>
    <property type="molecule type" value="Genomic_DNA"/>
</dbReference>
<protein>
    <recommendedName>
        <fullName evidence="12">TonB-dependent receptor</fullName>
    </recommendedName>
</protein>
<evidence type="ECO:0000256" key="5">
    <source>
        <dbReference type="ARBA" id="ARBA00023136"/>
    </source>
</evidence>
<comment type="subcellular location">
    <subcellularLocation>
        <location evidence="1">Cell outer membrane</location>
        <topology evidence="1">Multi-pass membrane protein</topology>
    </subcellularLocation>
</comment>
<evidence type="ECO:0000259" key="8">
    <source>
        <dbReference type="Pfam" id="PF07715"/>
    </source>
</evidence>
<sequence length="1101" mass="122250">MKVTFTYLCTLCVLFLAGITAQAQVTTASMSGVVLDDQKQPLPGAMVLAVHLPTGSEYGAITEESGAFRLVNLPAGGPYRIEVSFIGYQTQRLENIYLSLGQDLKLNIKLLPEDMQLGAVEISAERDLVFDASRTGASTNITRDQVENMPTLSRGLQDFVRLTPQFAPQSNGGLSFAGQNNRYNNVMIDGAVNNDVFGLNDQGTPGGRTGSQPISLDAIQEIQVLIAPFDVRQGNFVGGGVNAITRSGSNKVEGSAYFYGQNSDMVGRKVGDNKVNVTQFTYNQAGFRIGGPVIKNKLFFFINGEIGRRTQPYTFNLGSYVNNDPTQLQQLTNELNQLRQLVINKFGYDPGDPTQTYNNIQNNDKAFIRFDYILNKKHRLTLRHNFIHAYSQEIFRNSSNFSFPSSGYDITNYTNTTVLELQSRFNNRMSNEFRLGYSNIYDVRDNKARPFPQLRVPNNSIGTVIIGTDRFAGLNSLKQDLIEITDNFTYVRGKHTFLAGTKTEIYFFDNKFIPSFTGEWSFNSVFAPTDPEAPDYSLESGTPTFYVKEYSRTSDPKQGAKWGAINPAIYIQDTYEPTANLRLTMGLRADIPFMVNDIDYNPIFEEVFGFPNNEKPKTRVLWSPRFGVNWDVAGKGKTQVRGGAGIFTGRPPFVWLSNQYSNTGVTFGAIQLAQAELNAIFAGLSPQQRDAIISNPAYLPPNAGGNQGTSLINISNPDLRLPQVARFNAAVDQKLPYGIVATAEFIYSKTLNDLYVRNLNLAGKQGILNNEGRPVYGTPGQGPVLVAPNQFTGVYSLENTDGGYQYSLTGQLQKRGKHYFANVAYTYSIAKTIASGGASRAQSNFANTPISSDPNNPTLGFSEYNLKHRLIAAGGYTFNYSKHASTQITLFYSAQSGSPYSFTVGNGGLQDINADGVIGNELIYIPRNANEIEFANYTTTVTNANGQRVSYTVTAAEQWEAFNAFIENEPSLRDRRGQFAERNGANAPWNQSLDMRITQNLNTQAWGTNHRLQLTLDIFNMLNLLNPDWGKIRFGRGNVLLANSYNSTTGNIRYRFNQSRAIPVEYDNQGNVTKVRLEFDKYGTANISSLWRMQIGVRYTF</sequence>
<evidence type="ECO:0000313" key="10">
    <source>
        <dbReference type="EMBL" id="NIK72838.1"/>
    </source>
</evidence>
<dbReference type="InterPro" id="IPR039426">
    <property type="entry name" value="TonB-dep_rcpt-like"/>
</dbReference>
<keyword evidence="11" id="KW-1185">Reference proteome</keyword>
<keyword evidence="4" id="KW-0812">Transmembrane</keyword>
<dbReference type="InterPro" id="IPR008969">
    <property type="entry name" value="CarboxyPept-like_regulatory"/>
</dbReference>
<dbReference type="PANTHER" id="PTHR30069">
    <property type="entry name" value="TONB-DEPENDENT OUTER MEMBRANE RECEPTOR"/>
    <property type="match status" value="1"/>
</dbReference>
<dbReference type="Pfam" id="PF25183">
    <property type="entry name" value="OMP_b-brl_4"/>
    <property type="match status" value="1"/>
</dbReference>
<evidence type="ECO:0000256" key="4">
    <source>
        <dbReference type="ARBA" id="ARBA00022692"/>
    </source>
</evidence>
<evidence type="ECO:0000313" key="11">
    <source>
        <dbReference type="Proteomes" id="UP000537126"/>
    </source>
</evidence>
<dbReference type="GO" id="GO:0009279">
    <property type="term" value="C:cell outer membrane"/>
    <property type="evidence" value="ECO:0007669"/>
    <property type="project" value="UniProtKB-SubCell"/>
</dbReference>